<evidence type="ECO:0000313" key="9">
    <source>
        <dbReference type="Ensembl" id="ENSEBUP00000019999.1"/>
    </source>
</evidence>
<name>A0A8C4QT54_EPTBU</name>
<evidence type="ECO:0000259" key="8">
    <source>
        <dbReference type="PROSITE" id="PS50217"/>
    </source>
</evidence>
<reference evidence="9" key="2">
    <citation type="submission" date="2025-09" db="UniProtKB">
        <authorList>
            <consortium name="Ensembl"/>
        </authorList>
    </citation>
    <scope>IDENTIFICATION</scope>
</reference>
<dbReference type="Pfam" id="PF00170">
    <property type="entry name" value="bZIP_1"/>
    <property type="match status" value="1"/>
</dbReference>
<dbReference type="GO" id="GO:0005634">
    <property type="term" value="C:nucleus"/>
    <property type="evidence" value="ECO:0007669"/>
    <property type="project" value="UniProtKB-SubCell"/>
</dbReference>
<dbReference type="InterPro" id="IPR046347">
    <property type="entry name" value="bZIP_sf"/>
</dbReference>
<keyword evidence="4" id="KW-0804">Transcription</keyword>
<dbReference type="SMART" id="SM00338">
    <property type="entry name" value="BRLZ"/>
    <property type="match status" value="1"/>
</dbReference>
<keyword evidence="3" id="KW-0238">DNA-binding</keyword>
<evidence type="ECO:0000256" key="6">
    <source>
        <dbReference type="SAM" id="Coils"/>
    </source>
</evidence>
<keyword evidence="6" id="KW-0175">Coiled coil</keyword>
<dbReference type="GO" id="GO:0003700">
    <property type="term" value="F:DNA-binding transcription factor activity"/>
    <property type="evidence" value="ECO:0007669"/>
    <property type="project" value="InterPro"/>
</dbReference>
<evidence type="ECO:0000256" key="4">
    <source>
        <dbReference type="ARBA" id="ARBA00023163"/>
    </source>
</evidence>
<accession>A0A8C4QT54</accession>
<dbReference type="Gene3D" id="1.20.5.170">
    <property type="match status" value="1"/>
</dbReference>
<evidence type="ECO:0000256" key="7">
    <source>
        <dbReference type="SAM" id="MobiDB-lite"/>
    </source>
</evidence>
<reference evidence="9" key="1">
    <citation type="submission" date="2025-08" db="UniProtKB">
        <authorList>
            <consortium name="Ensembl"/>
        </authorList>
    </citation>
    <scope>IDENTIFICATION</scope>
</reference>
<evidence type="ECO:0000313" key="10">
    <source>
        <dbReference type="Proteomes" id="UP000694388"/>
    </source>
</evidence>
<dbReference type="AlphaFoldDB" id="A0A8C4QT54"/>
<dbReference type="PROSITE" id="PS50217">
    <property type="entry name" value="BZIP"/>
    <property type="match status" value="1"/>
</dbReference>
<dbReference type="SUPFAM" id="SSF57959">
    <property type="entry name" value="Leucine zipper domain"/>
    <property type="match status" value="1"/>
</dbReference>
<dbReference type="Ensembl" id="ENSEBUT00000020576.1">
    <property type="protein sequence ID" value="ENSEBUP00000019999.1"/>
    <property type="gene ID" value="ENSEBUG00000012406.1"/>
</dbReference>
<evidence type="ECO:0000256" key="5">
    <source>
        <dbReference type="ARBA" id="ARBA00023242"/>
    </source>
</evidence>
<keyword evidence="2" id="KW-0805">Transcription regulation</keyword>
<proteinExistence type="predicted"/>
<protein>
    <submittedName>
        <fullName evidence="9">Activating transcription factor 2</fullName>
    </submittedName>
</protein>
<evidence type="ECO:0000256" key="3">
    <source>
        <dbReference type="ARBA" id="ARBA00023125"/>
    </source>
</evidence>
<comment type="subcellular location">
    <subcellularLocation>
        <location evidence="1">Nucleus</location>
    </subcellularLocation>
</comment>
<dbReference type="PRINTS" id="PR00043">
    <property type="entry name" value="LEUZIPPRJUN"/>
</dbReference>
<dbReference type="Proteomes" id="UP000694388">
    <property type="component" value="Unplaced"/>
</dbReference>
<dbReference type="InterPro" id="IPR002112">
    <property type="entry name" value="Leuzip_Jun"/>
</dbReference>
<dbReference type="CDD" id="cd14687">
    <property type="entry name" value="bZIP_ATF2"/>
    <property type="match status" value="1"/>
</dbReference>
<feature type="coiled-coil region" evidence="6">
    <location>
        <begin position="223"/>
        <end position="257"/>
    </location>
</feature>
<sequence length="353" mass="38324">MHLPLPLFLTSQDPTSAALPHSRPATLPLPRPGTLPLYFSGHSPGVVVQQAFPSPSSPSVITQAPSSNRHLTPLPGHVPLLFHLPNGQTMPLGTVTSPTMPIPTALPLPFSTIPSPVAMIPSPVGMIPHIPGIPGPHMFSALPSQLPSPSEPKMMEHRPWEKSSHDICMKDVRMPGQALGIGGSGLTRRRRCAIEDPEERRRRFLERNRAAATRCRLKRKAWVFSLEKKAEELTETNTQLQSEVTMLRREVAHLKQLLLAHKDCPVTAMQKKQAYGGCDEIGRNTAIATRLSSKPAALLGPLHEEPGPSEAMRAALLLSSHEMRASESRDASLGKAGQSPVIIMPTKPLPVSQ</sequence>
<evidence type="ECO:0000256" key="1">
    <source>
        <dbReference type="ARBA" id="ARBA00004123"/>
    </source>
</evidence>
<dbReference type="FunFam" id="1.20.5.170:FF:000010">
    <property type="entry name" value="Cyclic AMP-dependent transcription factor ATF-2"/>
    <property type="match status" value="1"/>
</dbReference>
<keyword evidence="5" id="KW-0539">Nucleus</keyword>
<feature type="region of interest" description="Disordered" evidence="7">
    <location>
        <begin position="323"/>
        <end position="353"/>
    </location>
</feature>
<dbReference type="InterPro" id="IPR004827">
    <property type="entry name" value="bZIP"/>
</dbReference>
<feature type="compositionally biased region" description="Basic and acidic residues" evidence="7">
    <location>
        <begin position="323"/>
        <end position="332"/>
    </location>
</feature>
<dbReference type="GeneTree" id="ENSGT00940000156582"/>
<evidence type="ECO:0000256" key="2">
    <source>
        <dbReference type="ARBA" id="ARBA00023015"/>
    </source>
</evidence>
<dbReference type="GO" id="GO:0003677">
    <property type="term" value="F:DNA binding"/>
    <property type="evidence" value="ECO:0007669"/>
    <property type="project" value="UniProtKB-KW"/>
</dbReference>
<dbReference type="PROSITE" id="PS00036">
    <property type="entry name" value="BZIP_BASIC"/>
    <property type="match status" value="1"/>
</dbReference>
<feature type="domain" description="BZIP" evidence="8">
    <location>
        <begin position="198"/>
        <end position="261"/>
    </location>
</feature>
<keyword evidence="10" id="KW-1185">Reference proteome</keyword>
<dbReference type="InterPro" id="IPR051027">
    <property type="entry name" value="bZIP_transcription_factors"/>
</dbReference>
<organism evidence="9 10">
    <name type="scientific">Eptatretus burgeri</name>
    <name type="common">Inshore hagfish</name>
    <dbReference type="NCBI Taxonomy" id="7764"/>
    <lineage>
        <taxon>Eukaryota</taxon>
        <taxon>Metazoa</taxon>
        <taxon>Chordata</taxon>
        <taxon>Craniata</taxon>
        <taxon>Vertebrata</taxon>
        <taxon>Cyclostomata</taxon>
        <taxon>Myxini</taxon>
        <taxon>Myxiniformes</taxon>
        <taxon>Myxinidae</taxon>
        <taxon>Eptatretinae</taxon>
        <taxon>Eptatretus</taxon>
    </lineage>
</organism>
<dbReference type="PANTHER" id="PTHR19304">
    <property type="entry name" value="CYCLIC-AMP RESPONSE ELEMENT BINDING PROTEIN"/>
    <property type="match status" value="1"/>
</dbReference>